<dbReference type="PANTHER" id="PTHR21064">
    <property type="entry name" value="AMINOGLYCOSIDE PHOSPHOTRANSFERASE DOMAIN-CONTAINING PROTEIN-RELATED"/>
    <property type="match status" value="1"/>
</dbReference>
<dbReference type="Gene3D" id="3.90.1200.10">
    <property type="match status" value="1"/>
</dbReference>
<gene>
    <name evidence="3" type="ORF">JZ786_13900</name>
</gene>
<dbReference type="SUPFAM" id="SSF56112">
    <property type="entry name" value="Protein kinase-like (PK-like)"/>
    <property type="match status" value="1"/>
</dbReference>
<dbReference type="Pfam" id="PF01636">
    <property type="entry name" value="APH"/>
    <property type="match status" value="1"/>
</dbReference>
<sequence>MTTTDTKFDELCEECEQWFGFKVLDAKPIVRGWLNRKWKLTTTHGVFLLKCYDPDRYRMYDEAALVKALRWQSELHKKGLPCPRILSHDEAELQMTPSGQRYMVMSFCAGQRMLPGKATVGEMYSLGVATGQMHDLLLTLGDVPTKPTFSIPAVSERVEHWTGILGRMEADGKQELSPFAERQLSATQDIDIDDFESVEIGWAHRDLWADNILVADDRLSAILDFDRLKNDYVELDMARAIMSGALDGDELNITAIQAFLDGYRTQRDFPKGRILRSLRMLWYMESSWWITPNMDKHTVPPQRFAHEMDWLARHIGALPSILGAC</sequence>
<dbReference type="EMBL" id="CP071182">
    <property type="protein sequence ID" value="QSO45650.1"/>
    <property type="molecule type" value="Genomic_DNA"/>
</dbReference>
<dbReference type="AlphaFoldDB" id="A0A9X7Z5V6"/>
<dbReference type="InterPro" id="IPR002575">
    <property type="entry name" value="Aminoglycoside_PTrfase"/>
</dbReference>
<evidence type="ECO:0000313" key="4">
    <source>
        <dbReference type="Proteomes" id="UP000663505"/>
    </source>
</evidence>
<keyword evidence="4" id="KW-1185">Reference proteome</keyword>
<evidence type="ECO:0000313" key="3">
    <source>
        <dbReference type="EMBL" id="QSO45650.1"/>
    </source>
</evidence>
<accession>A0A9X7Z5V6</accession>
<protein>
    <submittedName>
        <fullName evidence="3">Phosphotransferase</fullName>
    </submittedName>
</protein>
<dbReference type="GO" id="GO:0019202">
    <property type="term" value="F:amino acid kinase activity"/>
    <property type="evidence" value="ECO:0007669"/>
    <property type="project" value="TreeGrafter"/>
</dbReference>
<proteinExistence type="inferred from homology"/>
<dbReference type="InterPro" id="IPR050249">
    <property type="entry name" value="Pseudomonas-type_ThrB"/>
</dbReference>
<dbReference type="PANTHER" id="PTHR21064:SF6">
    <property type="entry name" value="AMINOGLYCOSIDE PHOSPHOTRANSFERASE DOMAIN-CONTAINING PROTEIN"/>
    <property type="match status" value="1"/>
</dbReference>
<comment type="similarity">
    <text evidence="1">Belongs to the pseudomonas-type ThrB family.</text>
</comment>
<evidence type="ECO:0000259" key="2">
    <source>
        <dbReference type="Pfam" id="PF01636"/>
    </source>
</evidence>
<dbReference type="Gene3D" id="3.30.200.20">
    <property type="entry name" value="Phosphorylase Kinase, domain 1"/>
    <property type="match status" value="1"/>
</dbReference>
<dbReference type="KEGG" id="afx:JZ786_13900"/>
<name>A0A9X7Z5V6_9BACL</name>
<reference evidence="3 4" key="1">
    <citation type="submission" date="2021-02" db="EMBL/GenBank/DDBJ databases">
        <title>Alicyclobacillus curvatus sp. nov. and Alicyclobacillus mengziensis sp. nov., two acidophilic bacteria isolated from acid mine drainage.</title>
        <authorList>
            <person name="Huang Y."/>
        </authorList>
    </citation>
    <scope>NUCLEOTIDE SEQUENCE [LARGE SCALE GENOMIC DNA]</scope>
    <source>
        <strain evidence="3 4">S30H14</strain>
    </source>
</reference>
<dbReference type="Proteomes" id="UP000663505">
    <property type="component" value="Chromosome"/>
</dbReference>
<dbReference type="InterPro" id="IPR011009">
    <property type="entry name" value="Kinase-like_dom_sf"/>
</dbReference>
<evidence type="ECO:0000256" key="1">
    <source>
        <dbReference type="ARBA" id="ARBA00038240"/>
    </source>
</evidence>
<dbReference type="RefSeq" id="WP_206655019.1">
    <property type="nucleotide sequence ID" value="NZ_CP071182.1"/>
</dbReference>
<organism evidence="3 4">
    <name type="scientific">Alicyclobacillus mengziensis</name>
    <dbReference type="NCBI Taxonomy" id="2931921"/>
    <lineage>
        <taxon>Bacteria</taxon>
        <taxon>Bacillati</taxon>
        <taxon>Bacillota</taxon>
        <taxon>Bacilli</taxon>
        <taxon>Bacillales</taxon>
        <taxon>Alicyclobacillaceae</taxon>
        <taxon>Alicyclobacillus</taxon>
    </lineage>
</organism>
<feature type="domain" description="Aminoglycoside phosphotransferase" evidence="2">
    <location>
        <begin position="26"/>
        <end position="265"/>
    </location>
</feature>